<evidence type="ECO:0000313" key="1">
    <source>
        <dbReference type="EMBL" id="KAK3336652.1"/>
    </source>
</evidence>
<feature type="non-terminal residue" evidence="1">
    <location>
        <position position="321"/>
    </location>
</feature>
<accession>A0AAE0J4A2</accession>
<gene>
    <name evidence="1" type="ORF">B0T19DRAFT_454151</name>
</gene>
<reference evidence="1" key="2">
    <citation type="submission" date="2023-06" db="EMBL/GenBank/DDBJ databases">
        <authorList>
            <consortium name="Lawrence Berkeley National Laboratory"/>
            <person name="Haridas S."/>
            <person name="Hensen N."/>
            <person name="Bonometti L."/>
            <person name="Westerberg I."/>
            <person name="Brannstrom I.O."/>
            <person name="Guillou S."/>
            <person name="Cros-Aarteil S."/>
            <person name="Calhoun S."/>
            <person name="Kuo A."/>
            <person name="Mondo S."/>
            <person name="Pangilinan J."/>
            <person name="Riley R."/>
            <person name="Labutti K."/>
            <person name="Andreopoulos B."/>
            <person name="Lipzen A."/>
            <person name="Chen C."/>
            <person name="Yanf M."/>
            <person name="Daum C."/>
            <person name="Ng V."/>
            <person name="Clum A."/>
            <person name="Steindorff A."/>
            <person name="Ohm R."/>
            <person name="Martin F."/>
            <person name="Silar P."/>
            <person name="Natvig D."/>
            <person name="Lalanne C."/>
            <person name="Gautier V."/>
            <person name="Ament-Velasquez S.L."/>
            <person name="Kruys A."/>
            <person name="Hutchinson M.I."/>
            <person name="Powell A.J."/>
            <person name="Barry K."/>
            <person name="Miller A.N."/>
            <person name="Grigoriev I.V."/>
            <person name="Debuchy R."/>
            <person name="Gladieux P."/>
            <person name="Thoren M.H."/>
            <person name="Johannesson H."/>
        </authorList>
    </citation>
    <scope>NUCLEOTIDE SEQUENCE</scope>
    <source>
        <strain evidence="1">SMH4131-1</strain>
    </source>
</reference>
<proteinExistence type="predicted"/>
<name>A0AAE0J4A2_9PEZI</name>
<evidence type="ECO:0000313" key="2">
    <source>
        <dbReference type="Proteomes" id="UP001286456"/>
    </source>
</evidence>
<dbReference type="Proteomes" id="UP001286456">
    <property type="component" value="Unassembled WGS sequence"/>
</dbReference>
<keyword evidence="2" id="KW-1185">Reference proteome</keyword>
<organism evidence="1 2">
    <name type="scientific">Cercophora scortea</name>
    <dbReference type="NCBI Taxonomy" id="314031"/>
    <lineage>
        <taxon>Eukaryota</taxon>
        <taxon>Fungi</taxon>
        <taxon>Dikarya</taxon>
        <taxon>Ascomycota</taxon>
        <taxon>Pezizomycotina</taxon>
        <taxon>Sordariomycetes</taxon>
        <taxon>Sordariomycetidae</taxon>
        <taxon>Sordariales</taxon>
        <taxon>Lasiosphaeriaceae</taxon>
        <taxon>Cercophora</taxon>
    </lineage>
</organism>
<protein>
    <submittedName>
        <fullName evidence="1">Uncharacterized protein</fullName>
    </submittedName>
</protein>
<dbReference type="AlphaFoldDB" id="A0AAE0J4A2"/>
<reference evidence="1" key="1">
    <citation type="journal article" date="2023" name="Mol. Phylogenet. Evol.">
        <title>Genome-scale phylogeny and comparative genomics of the fungal order Sordariales.</title>
        <authorList>
            <person name="Hensen N."/>
            <person name="Bonometti L."/>
            <person name="Westerberg I."/>
            <person name="Brannstrom I.O."/>
            <person name="Guillou S."/>
            <person name="Cros-Aarteil S."/>
            <person name="Calhoun S."/>
            <person name="Haridas S."/>
            <person name="Kuo A."/>
            <person name="Mondo S."/>
            <person name="Pangilinan J."/>
            <person name="Riley R."/>
            <person name="LaButti K."/>
            <person name="Andreopoulos B."/>
            <person name="Lipzen A."/>
            <person name="Chen C."/>
            <person name="Yan M."/>
            <person name="Daum C."/>
            <person name="Ng V."/>
            <person name="Clum A."/>
            <person name="Steindorff A."/>
            <person name="Ohm R.A."/>
            <person name="Martin F."/>
            <person name="Silar P."/>
            <person name="Natvig D.O."/>
            <person name="Lalanne C."/>
            <person name="Gautier V."/>
            <person name="Ament-Velasquez S.L."/>
            <person name="Kruys A."/>
            <person name="Hutchinson M.I."/>
            <person name="Powell A.J."/>
            <person name="Barry K."/>
            <person name="Miller A.N."/>
            <person name="Grigoriev I.V."/>
            <person name="Debuchy R."/>
            <person name="Gladieux P."/>
            <person name="Hiltunen Thoren M."/>
            <person name="Johannesson H."/>
        </authorList>
    </citation>
    <scope>NUCLEOTIDE SEQUENCE</scope>
    <source>
        <strain evidence="1">SMH4131-1</strain>
    </source>
</reference>
<dbReference type="EMBL" id="JAUEPO010000001">
    <property type="protein sequence ID" value="KAK3336652.1"/>
    <property type="molecule type" value="Genomic_DNA"/>
</dbReference>
<comment type="caution">
    <text evidence="1">The sequence shown here is derived from an EMBL/GenBank/DDBJ whole genome shotgun (WGS) entry which is preliminary data.</text>
</comment>
<sequence>GDPVDLPAASAVTLCQDTAGAANHLHIHHHRPLPRLGLRDAQSIINRRRACPGSLSFGRGVWCWRSSHKAPVPASHPNPHPLQEIPISASDTIRLAGDQRGVALVSLRLDQGEVRVLLWEWQMGTRSASVFDVLVQDWVGKYATLPSHIVPHENSYQLPIRDPFTLPSIIRAPVPSSPRPDQVGDPCSRGPDVAARLRRMSIRRWDECQLITPNVTRPTHSGGPSPSLTTASAPIDCEIDGKASGQINLHQHVLGLEPTATRRGRRRRVRFNTSCVCVCLCLGHQWHVLQLSLLSPPCITALESQTFQPTYQFWQSTCDVH</sequence>